<dbReference type="PANTHER" id="PTHR46268:SF26">
    <property type="entry name" value="UNIVERSAL STRESS PROTEIN MJ0577"/>
    <property type="match status" value="1"/>
</dbReference>
<dbReference type="Gene3D" id="3.40.50.620">
    <property type="entry name" value="HUPs"/>
    <property type="match status" value="2"/>
</dbReference>
<dbReference type="HOGENOM" id="CLU_049301_2_0_2"/>
<evidence type="ECO:0000313" key="3">
    <source>
        <dbReference type="EMBL" id="AEA46461.1"/>
    </source>
</evidence>
<dbReference type="InterPro" id="IPR006016">
    <property type="entry name" value="UspA"/>
</dbReference>
<protein>
    <submittedName>
        <fullName evidence="3">UspA domain-containing protein</fullName>
    </submittedName>
</protein>
<dbReference type="SUPFAM" id="SSF52402">
    <property type="entry name" value="Adenine nucleotide alpha hydrolases-like"/>
    <property type="match status" value="2"/>
</dbReference>
<dbReference type="InterPro" id="IPR006015">
    <property type="entry name" value="Universal_stress_UspA"/>
</dbReference>
<dbReference type="AlphaFoldDB" id="F2KPV4"/>
<dbReference type="KEGG" id="ave:Arcve_0429"/>
<evidence type="ECO:0000256" key="1">
    <source>
        <dbReference type="ARBA" id="ARBA00008791"/>
    </source>
</evidence>
<feature type="domain" description="UspA" evidence="2">
    <location>
        <begin position="1"/>
        <end position="145"/>
    </location>
</feature>
<dbReference type="PANTHER" id="PTHR46268">
    <property type="entry name" value="STRESS RESPONSE PROTEIN NHAX"/>
    <property type="match status" value="1"/>
</dbReference>
<reference evidence="3 4" key="1">
    <citation type="submission" date="2011-03" db="EMBL/GenBank/DDBJ databases">
        <title>The complete genome of Archaeoglobus veneficus SNP6.</title>
        <authorList>
            <consortium name="US DOE Joint Genome Institute (JGI-PGF)"/>
            <person name="Lucas S."/>
            <person name="Copeland A."/>
            <person name="Lapidus A."/>
            <person name="Bruce D."/>
            <person name="Goodwin L."/>
            <person name="Pitluck S."/>
            <person name="Kyrpides N."/>
            <person name="Mavromatis K."/>
            <person name="Pagani I."/>
            <person name="Ivanova N."/>
            <person name="Mikhailova N."/>
            <person name="Lu M."/>
            <person name="Detter J.C."/>
            <person name="Tapia R."/>
            <person name="Han C."/>
            <person name="Land M."/>
            <person name="Hauser L."/>
            <person name="Markowitz V."/>
            <person name="Cheng J.-F."/>
            <person name="Hugenholtz P."/>
            <person name="Woyke T."/>
            <person name="Wu D."/>
            <person name="Spring S."/>
            <person name="Brambilla E."/>
            <person name="Klenk H.-P."/>
            <person name="Eisen J.A."/>
        </authorList>
    </citation>
    <scope>NUCLEOTIDE SEQUENCE [LARGE SCALE GENOMIC DNA]</scope>
    <source>
        <strain>SNP6</strain>
    </source>
</reference>
<dbReference type="STRING" id="693661.Arcve_0429"/>
<evidence type="ECO:0000259" key="2">
    <source>
        <dbReference type="Pfam" id="PF00582"/>
    </source>
</evidence>
<feature type="domain" description="UspA" evidence="2">
    <location>
        <begin position="169"/>
        <end position="290"/>
    </location>
</feature>
<dbReference type="EMBL" id="CP002588">
    <property type="protein sequence ID" value="AEA46461.1"/>
    <property type="molecule type" value="Genomic_DNA"/>
</dbReference>
<dbReference type="GeneID" id="10393524"/>
<accession>F2KPV4</accession>
<dbReference type="InterPro" id="IPR014729">
    <property type="entry name" value="Rossmann-like_a/b/a_fold"/>
</dbReference>
<gene>
    <name evidence="3" type="ordered locus">Arcve_0429</name>
</gene>
<dbReference type="Pfam" id="PF00582">
    <property type="entry name" value="Usp"/>
    <property type="match status" value="2"/>
</dbReference>
<sequence length="292" mass="32370">MFEKILFPTDFSEVSLHALENCIPKLFEMGAKELIVIHVVDIVPEEFEVLHALEMRAKERLDEIVEKLKAKGVKVTGLVCFGSISPVIAVEAKCPSIEIVDRAACEMVDLVVIPSKGKHIKRKMQIGSTARNVIRKSSVPVLVLKYDWNEEKKSIECLGDCATIFERPLIALDLSPCSELVVSVVRRFSEKIKRAMLYHVVDYGSVEEMEANMKNAKNALELYAKKLNIECETEVDAGIASKEILAKLLSFEASMLVVGKTGRGWLKEILLGGTADAVIKESSVPTLVVPCR</sequence>
<dbReference type="PRINTS" id="PR01438">
    <property type="entry name" value="UNVRSLSTRESS"/>
</dbReference>
<dbReference type="CDD" id="cd00293">
    <property type="entry name" value="USP-like"/>
    <property type="match status" value="2"/>
</dbReference>
<dbReference type="Proteomes" id="UP000008136">
    <property type="component" value="Chromosome"/>
</dbReference>
<evidence type="ECO:0000313" key="4">
    <source>
        <dbReference type="Proteomes" id="UP000008136"/>
    </source>
</evidence>
<dbReference type="RefSeq" id="WP_013683135.1">
    <property type="nucleotide sequence ID" value="NC_015320.1"/>
</dbReference>
<name>F2KPV4_ARCVS</name>
<comment type="similarity">
    <text evidence="1">Belongs to the universal stress protein A family.</text>
</comment>
<organism evidence="3 4">
    <name type="scientific">Archaeoglobus veneficus (strain DSM 11195 / SNP6)</name>
    <dbReference type="NCBI Taxonomy" id="693661"/>
    <lineage>
        <taxon>Archaea</taxon>
        <taxon>Methanobacteriati</taxon>
        <taxon>Methanobacteriota</taxon>
        <taxon>Archaeoglobi</taxon>
        <taxon>Archaeoglobales</taxon>
        <taxon>Archaeoglobaceae</taxon>
        <taxon>Archaeoglobus</taxon>
    </lineage>
</organism>
<dbReference type="OrthoDB" id="107030at2157"/>
<dbReference type="eggNOG" id="arCOG00449">
    <property type="taxonomic scope" value="Archaea"/>
</dbReference>
<proteinExistence type="inferred from homology"/>
<keyword evidence="4" id="KW-1185">Reference proteome</keyword>